<feature type="domain" description="Flagellar basal body rod protein N-terminal" evidence="7">
    <location>
        <begin position="15"/>
        <end position="39"/>
    </location>
</feature>
<dbReference type="AlphaFoldDB" id="A0A2V5JW25"/>
<sequence length="134" mass="15257">MAFWDTRSLGLMERTLDAATFRQKVIANNVANVDTPYFKRSDVLFEELLQKELTKTSIQGRRTDPRHIPIGRSTAPLAPEVATDVNTMMNNNLNNVDIDYEMSLMAKNQLRYNVLIGQVSHDLKNYRTALNGGR</sequence>
<keyword evidence="9" id="KW-1185">Reference proteome</keyword>
<dbReference type="InterPro" id="IPR001444">
    <property type="entry name" value="Flag_bb_rod_N"/>
</dbReference>
<dbReference type="Proteomes" id="UP000247476">
    <property type="component" value="Unassembled WGS sequence"/>
</dbReference>
<dbReference type="PANTHER" id="PTHR30435">
    <property type="entry name" value="FLAGELLAR PROTEIN"/>
    <property type="match status" value="1"/>
</dbReference>
<keyword evidence="8" id="KW-0282">Flagellum</keyword>
<dbReference type="RefSeq" id="WP_110843623.1">
    <property type="nucleotide sequence ID" value="NZ_QJVJ01000019.1"/>
</dbReference>
<dbReference type="InterPro" id="IPR019776">
    <property type="entry name" value="Flagellar_basal_body_rod_CS"/>
</dbReference>
<dbReference type="GO" id="GO:0071978">
    <property type="term" value="P:bacterial-type flagellum-dependent swarming motility"/>
    <property type="evidence" value="ECO:0007669"/>
    <property type="project" value="TreeGrafter"/>
</dbReference>
<evidence type="ECO:0000256" key="3">
    <source>
        <dbReference type="ARBA" id="ARBA00014376"/>
    </source>
</evidence>
<evidence type="ECO:0000256" key="1">
    <source>
        <dbReference type="ARBA" id="ARBA00004117"/>
    </source>
</evidence>
<dbReference type="PANTHER" id="PTHR30435:SF12">
    <property type="entry name" value="FLAGELLAR BASAL BODY ROD PROTEIN FLGB"/>
    <property type="match status" value="1"/>
</dbReference>
<dbReference type="EMBL" id="QJVJ01000019">
    <property type="protein sequence ID" value="PYI50362.1"/>
    <property type="molecule type" value="Genomic_DNA"/>
</dbReference>
<dbReference type="GO" id="GO:0030694">
    <property type="term" value="C:bacterial-type flagellum basal body, rod"/>
    <property type="evidence" value="ECO:0007669"/>
    <property type="project" value="InterPro"/>
</dbReference>
<keyword evidence="4 6" id="KW-0975">Bacterial flagellum</keyword>
<dbReference type="PROSITE" id="PS00588">
    <property type="entry name" value="FLAGELLA_BB_ROD"/>
    <property type="match status" value="1"/>
</dbReference>
<dbReference type="PIRSF" id="PIRSF002889">
    <property type="entry name" value="Rod_FlgB"/>
    <property type="match status" value="1"/>
</dbReference>
<comment type="subunit">
    <text evidence="6">The basal body constitutes a major portion of the flagellar organelle and consists of a number of rings mounted on a central rod.</text>
</comment>
<dbReference type="Pfam" id="PF00460">
    <property type="entry name" value="Flg_bb_rod"/>
    <property type="match status" value="1"/>
</dbReference>
<comment type="similarity">
    <text evidence="2 6">Belongs to the flagella basal body rod proteins family.</text>
</comment>
<keyword evidence="8" id="KW-0969">Cilium</keyword>
<keyword evidence="8" id="KW-0966">Cell projection</keyword>
<organism evidence="8 9">
    <name type="scientific">Paenibacillus flagellatus</name>
    <dbReference type="NCBI Taxonomy" id="2211139"/>
    <lineage>
        <taxon>Bacteria</taxon>
        <taxon>Bacillati</taxon>
        <taxon>Bacillota</taxon>
        <taxon>Bacilli</taxon>
        <taxon>Bacillales</taxon>
        <taxon>Paenibacillaceae</taxon>
        <taxon>Paenibacillus</taxon>
    </lineage>
</organism>
<reference evidence="8 9" key="1">
    <citation type="submission" date="2018-05" db="EMBL/GenBank/DDBJ databases">
        <title>Paenibacillus flagellatus sp. nov., isolated from selenium mineral soil.</title>
        <authorList>
            <person name="Dai X."/>
        </authorList>
    </citation>
    <scope>NUCLEOTIDE SEQUENCE [LARGE SCALE GENOMIC DNA]</scope>
    <source>
        <strain evidence="8 9">DXL2</strain>
    </source>
</reference>
<name>A0A2V5JW25_9BACL</name>
<gene>
    <name evidence="8" type="ORF">DLM86_29395</name>
</gene>
<evidence type="ECO:0000313" key="8">
    <source>
        <dbReference type="EMBL" id="PYI50362.1"/>
    </source>
</evidence>
<evidence type="ECO:0000256" key="4">
    <source>
        <dbReference type="ARBA" id="ARBA00023143"/>
    </source>
</evidence>
<dbReference type="InterPro" id="IPR006300">
    <property type="entry name" value="FlgB"/>
</dbReference>
<evidence type="ECO:0000313" key="9">
    <source>
        <dbReference type="Proteomes" id="UP000247476"/>
    </source>
</evidence>
<comment type="subcellular location">
    <subcellularLocation>
        <location evidence="1 6">Bacterial flagellum basal body</location>
    </subcellularLocation>
</comment>
<comment type="function">
    <text evidence="5 6">Structural component of flagellum, the bacterial motility apparatus. Part of the rod structure of flagellar basal body.</text>
</comment>
<comment type="caution">
    <text evidence="8">The sequence shown here is derived from an EMBL/GenBank/DDBJ whole genome shotgun (WGS) entry which is preliminary data.</text>
</comment>
<evidence type="ECO:0000259" key="7">
    <source>
        <dbReference type="Pfam" id="PF00460"/>
    </source>
</evidence>
<accession>A0A2V5JW25</accession>
<dbReference type="OrthoDB" id="9792068at2"/>
<protein>
    <recommendedName>
        <fullName evidence="3 6">Flagellar basal body rod protein FlgB</fullName>
    </recommendedName>
</protein>
<evidence type="ECO:0000256" key="5">
    <source>
        <dbReference type="ARBA" id="ARBA00024934"/>
    </source>
</evidence>
<proteinExistence type="inferred from homology"/>
<dbReference type="NCBIfam" id="TIGR01396">
    <property type="entry name" value="FlgB"/>
    <property type="match status" value="1"/>
</dbReference>
<evidence type="ECO:0000256" key="6">
    <source>
        <dbReference type="PIRNR" id="PIRNR002889"/>
    </source>
</evidence>
<evidence type="ECO:0000256" key="2">
    <source>
        <dbReference type="ARBA" id="ARBA00009677"/>
    </source>
</evidence>